<organism evidence="1 2">
    <name type="scientific">Trichonephila clavata</name>
    <name type="common">Joro spider</name>
    <name type="synonym">Nephila clavata</name>
    <dbReference type="NCBI Taxonomy" id="2740835"/>
    <lineage>
        <taxon>Eukaryota</taxon>
        <taxon>Metazoa</taxon>
        <taxon>Ecdysozoa</taxon>
        <taxon>Arthropoda</taxon>
        <taxon>Chelicerata</taxon>
        <taxon>Arachnida</taxon>
        <taxon>Araneae</taxon>
        <taxon>Araneomorphae</taxon>
        <taxon>Entelegynae</taxon>
        <taxon>Araneoidea</taxon>
        <taxon>Nephilidae</taxon>
        <taxon>Trichonephila</taxon>
    </lineage>
</organism>
<reference evidence="1" key="1">
    <citation type="submission" date="2020-07" db="EMBL/GenBank/DDBJ databases">
        <title>Multicomponent nature underlies the extraordinary mechanical properties of spider dragline silk.</title>
        <authorList>
            <person name="Kono N."/>
            <person name="Nakamura H."/>
            <person name="Mori M."/>
            <person name="Yoshida Y."/>
            <person name="Ohtoshi R."/>
            <person name="Malay A.D."/>
            <person name="Moran D.A.P."/>
            <person name="Tomita M."/>
            <person name="Numata K."/>
            <person name="Arakawa K."/>
        </authorList>
    </citation>
    <scope>NUCLEOTIDE SEQUENCE</scope>
</reference>
<comment type="caution">
    <text evidence="1">The sequence shown here is derived from an EMBL/GenBank/DDBJ whole genome shotgun (WGS) entry which is preliminary data.</text>
</comment>
<keyword evidence="2" id="KW-1185">Reference proteome</keyword>
<dbReference type="Proteomes" id="UP000887116">
    <property type="component" value="Unassembled WGS sequence"/>
</dbReference>
<protein>
    <submittedName>
        <fullName evidence="1">Uncharacterized protein</fullName>
    </submittedName>
</protein>
<evidence type="ECO:0000313" key="1">
    <source>
        <dbReference type="EMBL" id="GFR31376.1"/>
    </source>
</evidence>
<proteinExistence type="predicted"/>
<accession>A0A8X6M266</accession>
<sequence>MTAKQTTNKFTVKCINPPQEPLISKYETFNLLDYHFILHYTISIKSHTKKAPVTSLLRFRNITKQSFATFLSFPSLKHFPSIRETPPPSGKKEPSFSDPLLIEEGCKVDHLRRRFTMCDVWDPEMSGGDLVSRQEQGGVELMDKREGSAGAGGCRLQLKKRFRGDESVQFSVGGFRQERLVG</sequence>
<dbReference type="EMBL" id="BMAO01009519">
    <property type="protein sequence ID" value="GFR31376.1"/>
    <property type="molecule type" value="Genomic_DNA"/>
</dbReference>
<gene>
    <name evidence="1" type="ORF">TNCT_279931</name>
</gene>
<dbReference type="AlphaFoldDB" id="A0A8X6M266"/>
<name>A0A8X6M266_TRICU</name>
<evidence type="ECO:0000313" key="2">
    <source>
        <dbReference type="Proteomes" id="UP000887116"/>
    </source>
</evidence>